<organism evidence="1 2">
    <name type="scientific">Candidatus Desulfobacillus denitrificans</name>
    <dbReference type="NCBI Taxonomy" id="2608985"/>
    <lineage>
        <taxon>Bacteria</taxon>
        <taxon>Pseudomonadati</taxon>
        <taxon>Pseudomonadota</taxon>
        <taxon>Betaproteobacteria</taxon>
        <taxon>Candidatus Desulfobacillus</taxon>
    </lineage>
</organism>
<proteinExistence type="predicted"/>
<name>A0A809R4A0_9PROT</name>
<dbReference type="KEGG" id="ddz:DSYM_30580"/>
<sequence length="85" mass="9937">MTAIPKILDRMRREPANVRFSDLRKVCEIHFGKPRQTGSSHLVFKTPWIGDPRINIQDQQGKAKAYQVRQVLLAIDKLEAMRHER</sequence>
<reference evidence="1" key="1">
    <citation type="journal article" name="DNA Res.">
        <title>The physiological potential of anammox bacteria as revealed by their core genome structure.</title>
        <authorList>
            <person name="Okubo T."/>
            <person name="Toyoda A."/>
            <person name="Fukuhara K."/>
            <person name="Uchiyama I."/>
            <person name="Harigaya Y."/>
            <person name="Kuroiwa M."/>
            <person name="Suzuki T."/>
            <person name="Murakami Y."/>
            <person name="Suwa Y."/>
            <person name="Takami H."/>
        </authorList>
    </citation>
    <scope>NUCLEOTIDE SEQUENCE</scope>
    <source>
        <strain evidence="1">317325-3</strain>
    </source>
</reference>
<protein>
    <submittedName>
        <fullName evidence="1">Toxin HicA</fullName>
    </submittedName>
</protein>
<accession>A0A809R4A0</accession>
<gene>
    <name evidence="1" type="ORF">DSYM_30580</name>
</gene>
<evidence type="ECO:0000313" key="1">
    <source>
        <dbReference type="EMBL" id="BBO22359.1"/>
    </source>
</evidence>
<dbReference type="EMBL" id="AP021857">
    <property type="protein sequence ID" value="BBO22359.1"/>
    <property type="molecule type" value="Genomic_DNA"/>
</dbReference>
<dbReference type="Proteomes" id="UP000662914">
    <property type="component" value="Chromosome"/>
</dbReference>
<dbReference type="AlphaFoldDB" id="A0A809R4A0"/>
<evidence type="ECO:0000313" key="2">
    <source>
        <dbReference type="Proteomes" id="UP000662914"/>
    </source>
</evidence>